<dbReference type="AlphaFoldDB" id="A0A645JCE3"/>
<name>A0A645JCE3_9ZZZZ</name>
<protein>
    <submittedName>
        <fullName evidence="1">Uncharacterized protein</fullName>
    </submittedName>
</protein>
<accession>A0A645JCE3</accession>
<dbReference type="EMBL" id="VSSQ01137805">
    <property type="protein sequence ID" value="MPN61331.1"/>
    <property type="molecule type" value="Genomic_DNA"/>
</dbReference>
<sequence>MFQRFAGRISGAGVFVAAKFSDTVLKVGAGLVDRHAHRSGARFGDAAVMNGGGFEFHASALTSCSSR</sequence>
<evidence type="ECO:0000313" key="1">
    <source>
        <dbReference type="EMBL" id="MPN61331.1"/>
    </source>
</evidence>
<comment type="caution">
    <text evidence="1">The sequence shown here is derived from an EMBL/GenBank/DDBJ whole genome shotgun (WGS) entry which is preliminary data.</text>
</comment>
<proteinExistence type="predicted"/>
<reference evidence="1" key="1">
    <citation type="submission" date="2019-08" db="EMBL/GenBank/DDBJ databases">
        <authorList>
            <person name="Kucharzyk K."/>
            <person name="Murdoch R.W."/>
            <person name="Higgins S."/>
            <person name="Loffler F."/>
        </authorList>
    </citation>
    <scope>NUCLEOTIDE SEQUENCE</scope>
</reference>
<gene>
    <name evidence="1" type="ORF">SDC9_209067</name>
</gene>
<organism evidence="1">
    <name type="scientific">bioreactor metagenome</name>
    <dbReference type="NCBI Taxonomy" id="1076179"/>
    <lineage>
        <taxon>unclassified sequences</taxon>
        <taxon>metagenomes</taxon>
        <taxon>ecological metagenomes</taxon>
    </lineage>
</organism>